<dbReference type="AlphaFoldDB" id="A0A853EY36"/>
<evidence type="ECO:0000259" key="2">
    <source>
        <dbReference type="Pfam" id="PF03441"/>
    </source>
</evidence>
<evidence type="ECO:0000256" key="1">
    <source>
        <dbReference type="SAM" id="MobiDB-lite"/>
    </source>
</evidence>
<feature type="domain" description="Cryptochrome/DNA photolyase FAD-binding" evidence="2">
    <location>
        <begin position="425"/>
        <end position="514"/>
    </location>
</feature>
<dbReference type="InterPro" id="IPR007357">
    <property type="entry name" value="PhrB-like"/>
</dbReference>
<dbReference type="PANTHER" id="PTHR38657">
    <property type="entry name" value="SLR1343 PROTEIN"/>
    <property type="match status" value="1"/>
</dbReference>
<accession>A0A853EY36</accession>
<evidence type="ECO:0000313" key="4">
    <source>
        <dbReference type="Proteomes" id="UP000561011"/>
    </source>
</evidence>
<dbReference type="Gene3D" id="1.10.579.10">
    <property type="entry name" value="DNA Cyclobutane Dipyrimidine Photolyase, subunit A, domain 3"/>
    <property type="match status" value="1"/>
</dbReference>
<gene>
    <name evidence="3" type="ORF">HZZ10_13510</name>
</gene>
<dbReference type="InterPro" id="IPR052551">
    <property type="entry name" value="UV-DNA_repair_photolyase"/>
</dbReference>
<dbReference type="Gene3D" id="1.10.10.1710">
    <property type="entry name" value="Deoxyribodipyrimidine photolyase-related"/>
    <property type="match status" value="1"/>
</dbReference>
<dbReference type="SUPFAM" id="SSF48173">
    <property type="entry name" value="Cryptochrome/photolyase FAD-binding domain"/>
    <property type="match status" value="1"/>
</dbReference>
<dbReference type="InterPro" id="IPR005101">
    <property type="entry name" value="Cryptochr/Photolyase_FAD-bd"/>
</dbReference>
<dbReference type="PANTHER" id="PTHR38657:SF1">
    <property type="entry name" value="SLR1343 PROTEIN"/>
    <property type="match status" value="1"/>
</dbReference>
<organism evidence="3 4">
    <name type="scientific">Sanguibacter inulinus</name>
    <dbReference type="NCBI Taxonomy" id="60922"/>
    <lineage>
        <taxon>Bacteria</taxon>
        <taxon>Bacillati</taxon>
        <taxon>Actinomycetota</taxon>
        <taxon>Actinomycetes</taxon>
        <taxon>Micrococcales</taxon>
        <taxon>Sanguibacteraceae</taxon>
        <taxon>Sanguibacter</taxon>
    </lineage>
</organism>
<dbReference type="InterPro" id="IPR014729">
    <property type="entry name" value="Rossmann-like_a/b/a_fold"/>
</dbReference>
<protein>
    <submittedName>
        <fullName evidence="3">Cryptochrome/photolyase family protein</fullName>
    </submittedName>
</protein>
<dbReference type="Pfam" id="PF03441">
    <property type="entry name" value="FAD_binding_7"/>
    <property type="match status" value="1"/>
</dbReference>
<feature type="compositionally biased region" description="Basic and acidic residues" evidence="1">
    <location>
        <begin position="267"/>
        <end position="288"/>
    </location>
</feature>
<proteinExistence type="predicted"/>
<keyword evidence="4" id="KW-1185">Reference proteome</keyword>
<dbReference type="Gene3D" id="1.25.40.80">
    <property type="match status" value="1"/>
</dbReference>
<dbReference type="Proteomes" id="UP000561011">
    <property type="component" value="Unassembled WGS sequence"/>
</dbReference>
<dbReference type="InterPro" id="IPR036134">
    <property type="entry name" value="Crypto/Photolyase_FAD-like_sf"/>
</dbReference>
<dbReference type="Gene3D" id="3.40.50.620">
    <property type="entry name" value="HUPs"/>
    <property type="match status" value="1"/>
</dbReference>
<sequence>MTAVPPPTPHLNPTPHLPQKPPLKPAPLPHLRLVLPHQLFDEHLDAGPGTVFVVVEHDLLFRQYRFHSHKLVLHRASTERFAARLRARGHEVRTLRSDAGRSSHDQLCALVRDMAPAQVTFFDVVDDWMERDLRSALADGGYTLHADDVLESPSFLTDRAQVDAWFAGNAPRMQDFYVWQRRRLDVLLDGDQPVGGRWSYDADNRKKLPRGYVPPVVGRFARHPVLRDEGTFDLESLFDEPADDTAGGPSDDAADDPAVDPAVDPAGGHDGDHRHGRSSRDGSGRDGATRPQEVDDAIAWVAAEFPDAPGDPQLFAWPTSADEARAHLDEFVRERLHDFGPYEDAISTEHPFIAHSLLTAALNIGLLDPREVLQAVLDGADESTPLASVEGFVRQLIGWREYMRATYRVYGRRLRTSNHLGHTHALGDGWWDATTGLEPVDLVISRVLATGYAHHIERLMVLGNAMSLLRVDPDEVYLWFMEMFIDAYDWVMVPNVYAMSQFAAGTAITTKPYVSGSSYLRKMSDLPPGEWRADWDGLYWAFVEDHRPVFEANHRATMVVALLDRMAPTTLREHRRRAGALLEPADGASRLLRTQPPDPSSG</sequence>
<keyword evidence="3" id="KW-0456">Lyase</keyword>
<dbReference type="GO" id="GO:0016829">
    <property type="term" value="F:lyase activity"/>
    <property type="evidence" value="ECO:0007669"/>
    <property type="project" value="UniProtKB-KW"/>
</dbReference>
<comment type="caution">
    <text evidence="3">The sequence shown here is derived from an EMBL/GenBank/DDBJ whole genome shotgun (WGS) entry which is preliminary data.</text>
</comment>
<dbReference type="Pfam" id="PF04244">
    <property type="entry name" value="DPRP"/>
    <property type="match status" value="1"/>
</dbReference>
<dbReference type="EMBL" id="JACBYE010000036">
    <property type="protein sequence ID" value="NYS94532.1"/>
    <property type="molecule type" value="Genomic_DNA"/>
</dbReference>
<feature type="region of interest" description="Disordered" evidence="1">
    <location>
        <begin position="1"/>
        <end position="25"/>
    </location>
</feature>
<reference evidence="3 4" key="1">
    <citation type="submission" date="2020-07" db="EMBL/GenBank/DDBJ databases">
        <title>MOT database genomes.</title>
        <authorList>
            <person name="Joseph S."/>
            <person name="Aduse-Opoku J."/>
            <person name="Hashim A."/>
            <person name="Wade W."/>
            <person name="Curtis M."/>
        </authorList>
    </citation>
    <scope>NUCLEOTIDE SEQUENCE [LARGE SCALE GENOMIC DNA]</scope>
    <source>
        <strain evidence="3 4">DSM 100099</strain>
    </source>
</reference>
<feature type="region of interest" description="Disordered" evidence="1">
    <location>
        <begin position="238"/>
        <end position="290"/>
    </location>
</feature>
<name>A0A853EY36_9MICO</name>
<dbReference type="RefSeq" id="WP_179913896.1">
    <property type="nucleotide sequence ID" value="NZ_JACBYE010000036.1"/>
</dbReference>
<evidence type="ECO:0000313" key="3">
    <source>
        <dbReference type="EMBL" id="NYS94532.1"/>
    </source>
</evidence>